<dbReference type="Gene3D" id="2.40.380.10">
    <property type="entry name" value="FomD-like"/>
    <property type="match status" value="1"/>
</dbReference>
<dbReference type="InterPro" id="IPR007295">
    <property type="entry name" value="DUF402"/>
</dbReference>
<dbReference type="Pfam" id="PF04167">
    <property type="entry name" value="DUF402"/>
    <property type="match status" value="1"/>
</dbReference>
<reference evidence="2 3" key="1">
    <citation type="journal article" date="2019" name="Int. J. Syst. Evol. Microbiol.">
        <title>The Global Catalogue of Microorganisms (GCM) 10K type strain sequencing project: providing services to taxonomists for standard genome sequencing and annotation.</title>
        <authorList>
            <consortium name="The Broad Institute Genomics Platform"/>
            <consortium name="The Broad Institute Genome Sequencing Center for Infectious Disease"/>
            <person name="Wu L."/>
            <person name="Ma J."/>
        </authorList>
    </citation>
    <scope>NUCLEOTIDE SEQUENCE [LARGE SCALE GENOMIC DNA]</scope>
    <source>
        <strain evidence="2 3">JCM 7356</strain>
    </source>
</reference>
<dbReference type="RefSeq" id="WP_344638791.1">
    <property type="nucleotide sequence ID" value="NZ_BAAATR010000025.1"/>
</dbReference>
<comment type="caution">
    <text evidence="2">The sequence shown here is derived from an EMBL/GenBank/DDBJ whole genome shotgun (WGS) entry which is preliminary data.</text>
</comment>
<proteinExistence type="predicted"/>
<dbReference type="EMBL" id="BAAATR010000025">
    <property type="protein sequence ID" value="GAA2260332.1"/>
    <property type="molecule type" value="Genomic_DNA"/>
</dbReference>
<evidence type="ECO:0000259" key="1">
    <source>
        <dbReference type="Pfam" id="PF04167"/>
    </source>
</evidence>
<accession>A0ABN3EJZ5</accession>
<gene>
    <name evidence="2" type="ORF">GCM10010430_50500</name>
</gene>
<protein>
    <recommendedName>
        <fullName evidence="1">DUF402 domain-containing protein</fullName>
    </recommendedName>
</protein>
<sequence>MNFEKPVVRTRIGIDTLDPLVDLVVDPDQSSACWKDVDEYDHGRRFGFITDDDHHLVEQARVRAFGLLQGRAGPFADPWPCWALDAVRPLPVLPDGADRAASTPWNCRQGVLTRPQQSFI</sequence>
<evidence type="ECO:0000313" key="2">
    <source>
        <dbReference type="EMBL" id="GAA2260332.1"/>
    </source>
</evidence>
<keyword evidence="3" id="KW-1185">Reference proteome</keyword>
<dbReference type="InterPro" id="IPR035930">
    <property type="entry name" value="FomD-like_sf"/>
</dbReference>
<dbReference type="Proteomes" id="UP001500305">
    <property type="component" value="Unassembled WGS sequence"/>
</dbReference>
<feature type="domain" description="DUF402" evidence="1">
    <location>
        <begin position="2"/>
        <end position="64"/>
    </location>
</feature>
<dbReference type="SUPFAM" id="SSF159234">
    <property type="entry name" value="FomD-like"/>
    <property type="match status" value="1"/>
</dbReference>
<name>A0ABN3EJZ5_9ACTN</name>
<evidence type="ECO:0000313" key="3">
    <source>
        <dbReference type="Proteomes" id="UP001500305"/>
    </source>
</evidence>
<organism evidence="2 3">
    <name type="scientific">Kitasatospora cystarginea</name>
    <dbReference type="NCBI Taxonomy" id="58350"/>
    <lineage>
        <taxon>Bacteria</taxon>
        <taxon>Bacillati</taxon>
        <taxon>Actinomycetota</taxon>
        <taxon>Actinomycetes</taxon>
        <taxon>Kitasatosporales</taxon>
        <taxon>Streptomycetaceae</taxon>
        <taxon>Kitasatospora</taxon>
    </lineage>
</organism>